<dbReference type="GO" id="GO:0008171">
    <property type="term" value="F:O-methyltransferase activity"/>
    <property type="evidence" value="ECO:0007669"/>
    <property type="project" value="InterPro"/>
</dbReference>
<keyword evidence="3" id="KW-0949">S-adenosyl-L-methionine</keyword>
<dbReference type="PANTHER" id="PTHR43167">
    <property type="entry name" value="PUTATIVE (AFU_ORTHOLOGUE AFUA_6G01830)-RELATED"/>
    <property type="match status" value="1"/>
</dbReference>
<dbReference type="PROSITE" id="PS51682">
    <property type="entry name" value="SAM_OMT_I"/>
    <property type="match status" value="1"/>
</dbReference>
<gene>
    <name evidence="4" type="ORF">MSj_02746</name>
</gene>
<dbReference type="CDD" id="cd02440">
    <property type="entry name" value="AdoMet_MTases"/>
    <property type="match status" value="1"/>
</dbReference>
<evidence type="ECO:0000313" key="4">
    <source>
        <dbReference type="EMBL" id="GBL11244.1"/>
    </source>
</evidence>
<proteinExistence type="predicted"/>
<keyword evidence="1 4" id="KW-0489">Methyltransferase</keyword>
<dbReference type="Gene3D" id="3.40.50.150">
    <property type="entry name" value="Vaccinia Virus protein VP39"/>
    <property type="match status" value="1"/>
</dbReference>
<organism evidence="4 5">
    <name type="scientific">Microcystis aeruginosa Sj</name>
    <dbReference type="NCBI Taxonomy" id="1979544"/>
    <lineage>
        <taxon>Bacteria</taxon>
        <taxon>Bacillati</taxon>
        <taxon>Cyanobacteriota</taxon>
        <taxon>Cyanophyceae</taxon>
        <taxon>Oscillatoriophycideae</taxon>
        <taxon>Chroococcales</taxon>
        <taxon>Microcystaceae</taxon>
        <taxon>Microcystis</taxon>
    </lineage>
</organism>
<evidence type="ECO:0000256" key="1">
    <source>
        <dbReference type="ARBA" id="ARBA00022603"/>
    </source>
</evidence>
<dbReference type="Pfam" id="PF01596">
    <property type="entry name" value="Methyltransf_3"/>
    <property type="match status" value="1"/>
</dbReference>
<protein>
    <submittedName>
        <fullName evidence="4">Putative O-methyltransferase/MSMEI_4947</fullName>
    </submittedName>
</protein>
<name>A0A2Z6UQV7_MICAE</name>
<accession>A0A2Z6UQV7</accession>
<keyword evidence="2 4" id="KW-0808">Transferase</keyword>
<reference evidence="4 5" key="1">
    <citation type="journal article" date="2018" name="Front. Microbiol.">
        <title>Adaptation of the Freshwater Bloom-Forming Cyanobacterium Microcystis aeruginosa to Brackish Water Is Driven by Recent Horizontal Transfer of Sucrose Genes.</title>
        <authorList>
            <person name="Tanabe Y."/>
            <person name="Hodoki Y."/>
            <person name="Sano T."/>
            <person name="Tada K."/>
            <person name="Watanabe M.M."/>
        </authorList>
    </citation>
    <scope>NUCLEOTIDE SEQUENCE [LARGE SCALE GENOMIC DNA]</scope>
    <source>
        <strain evidence="4 5">Sj</strain>
    </source>
</reference>
<dbReference type="GO" id="GO:0032259">
    <property type="term" value="P:methylation"/>
    <property type="evidence" value="ECO:0007669"/>
    <property type="project" value="UniProtKB-KW"/>
</dbReference>
<evidence type="ECO:0000256" key="2">
    <source>
        <dbReference type="ARBA" id="ARBA00022679"/>
    </source>
</evidence>
<dbReference type="InterPro" id="IPR002935">
    <property type="entry name" value="SAM_O-MeTrfase"/>
</dbReference>
<dbReference type="RefSeq" id="WP_110579585.1">
    <property type="nucleotide sequence ID" value="NZ_BDSG01000066.1"/>
</dbReference>
<dbReference type="AlphaFoldDB" id="A0A2Z6UQV7"/>
<comment type="caution">
    <text evidence="4">The sequence shown here is derived from an EMBL/GenBank/DDBJ whole genome shotgun (WGS) entry which is preliminary data.</text>
</comment>
<dbReference type="EMBL" id="BDSG01000066">
    <property type="protein sequence ID" value="GBL11244.1"/>
    <property type="molecule type" value="Genomic_DNA"/>
</dbReference>
<evidence type="ECO:0000313" key="5">
    <source>
        <dbReference type="Proteomes" id="UP000248272"/>
    </source>
</evidence>
<dbReference type="Proteomes" id="UP000248272">
    <property type="component" value="Unassembled WGS sequence"/>
</dbReference>
<evidence type="ECO:0000256" key="3">
    <source>
        <dbReference type="ARBA" id="ARBA00022691"/>
    </source>
</evidence>
<sequence length="208" mass="22994">MESRIQAVLERLEARSQQENSLLESLRSQGGSAIRDRAENLMLDVGPEVGLFLNLLVRSTRATAVIEIGGSVGYSTIWLAEAVRANGGRLYSFEVNSAKQQEQKENLEAAGLLSVVELIDQEAIEVIPEIETDIDLVLLDHWKELYVRDFEVCWPKLKTGGCIVADNILRPQKNAAVISAYLDRVRACTDARSTLLPIGDGIEMTVKI</sequence>
<dbReference type="SUPFAM" id="SSF53335">
    <property type="entry name" value="S-adenosyl-L-methionine-dependent methyltransferases"/>
    <property type="match status" value="1"/>
</dbReference>
<dbReference type="InterPro" id="IPR029063">
    <property type="entry name" value="SAM-dependent_MTases_sf"/>
</dbReference>
<dbReference type="PANTHER" id="PTHR43167:SF1">
    <property type="entry name" value="PUTATIVE (AFU_ORTHOLOGUE AFUA_6G01830)-RELATED"/>
    <property type="match status" value="1"/>
</dbReference>